<reference evidence="1 2" key="1">
    <citation type="journal article" date="2019" name="Int. J. Syst. Evol. Microbiol.">
        <title>The Global Catalogue of Microorganisms (GCM) 10K type strain sequencing project: providing services to taxonomists for standard genome sequencing and annotation.</title>
        <authorList>
            <consortium name="The Broad Institute Genomics Platform"/>
            <consortium name="The Broad Institute Genome Sequencing Center for Infectious Disease"/>
            <person name="Wu L."/>
            <person name="Ma J."/>
        </authorList>
    </citation>
    <scope>NUCLEOTIDE SEQUENCE [LARGE SCALE GENOMIC DNA]</scope>
    <source>
        <strain evidence="1 2">JCM 16112</strain>
    </source>
</reference>
<protein>
    <recommendedName>
        <fullName evidence="3">Virulence RhuM family protein</fullName>
    </recommendedName>
</protein>
<name>A0ABN1N612_9BACT</name>
<sequence>MESKTEIYQVSDGQTQIDIKGEQDTVWPSQEQFVKLSQRDQSLIVMHIGKILGRNVG</sequence>
<organism evidence="1 2">
    <name type="scientific">Algoriphagus jejuensis</name>
    <dbReference type="NCBI Taxonomy" id="419934"/>
    <lineage>
        <taxon>Bacteria</taxon>
        <taxon>Pseudomonadati</taxon>
        <taxon>Bacteroidota</taxon>
        <taxon>Cytophagia</taxon>
        <taxon>Cytophagales</taxon>
        <taxon>Cyclobacteriaceae</taxon>
        <taxon>Algoriphagus</taxon>
    </lineage>
</organism>
<evidence type="ECO:0000313" key="1">
    <source>
        <dbReference type="EMBL" id="GAA0881282.1"/>
    </source>
</evidence>
<dbReference type="EMBL" id="BAAAFI010000049">
    <property type="protein sequence ID" value="GAA0881282.1"/>
    <property type="molecule type" value="Genomic_DNA"/>
</dbReference>
<comment type="caution">
    <text evidence="1">The sequence shown here is derived from an EMBL/GenBank/DDBJ whole genome shotgun (WGS) entry which is preliminary data.</text>
</comment>
<evidence type="ECO:0000313" key="2">
    <source>
        <dbReference type="Proteomes" id="UP001500469"/>
    </source>
</evidence>
<keyword evidence="2" id="KW-1185">Reference proteome</keyword>
<accession>A0ABN1N612</accession>
<evidence type="ECO:0008006" key="3">
    <source>
        <dbReference type="Google" id="ProtNLM"/>
    </source>
</evidence>
<proteinExistence type="predicted"/>
<dbReference type="Proteomes" id="UP001500469">
    <property type="component" value="Unassembled WGS sequence"/>
</dbReference>
<gene>
    <name evidence="1" type="ORF">GCM10009119_42520</name>
</gene>